<dbReference type="InterPro" id="IPR012340">
    <property type="entry name" value="NA-bd_OB-fold"/>
</dbReference>
<dbReference type="AlphaFoldDB" id="A0A5E4WZQ2"/>
<dbReference type="OrthoDB" id="8813484at2"/>
<reference evidence="3 4" key="1">
    <citation type="submission" date="2019-08" db="EMBL/GenBank/DDBJ databases">
        <authorList>
            <person name="Peeters C."/>
        </authorList>
    </citation>
    <scope>NUCLEOTIDE SEQUENCE [LARGE SCALE GENOMIC DNA]</scope>
    <source>
        <strain evidence="3 4">LMG 31106</strain>
    </source>
</reference>
<proteinExistence type="predicted"/>
<dbReference type="Proteomes" id="UP000384354">
    <property type="component" value="Unassembled WGS sequence"/>
</dbReference>
<evidence type="ECO:0000313" key="3">
    <source>
        <dbReference type="EMBL" id="VVE29506.1"/>
    </source>
</evidence>
<dbReference type="RefSeq" id="WP_150564203.1">
    <property type="nucleotide sequence ID" value="NZ_CABPSL010000015.1"/>
</dbReference>
<name>A0A5E4WZQ2_9BURK</name>
<evidence type="ECO:0000256" key="2">
    <source>
        <dbReference type="PROSITE-ProRule" id="PRU00252"/>
    </source>
</evidence>
<evidence type="ECO:0000313" key="4">
    <source>
        <dbReference type="Proteomes" id="UP000384354"/>
    </source>
</evidence>
<organism evidence="3 4">
    <name type="scientific">Pandoraea cepalis</name>
    <dbReference type="NCBI Taxonomy" id="2508294"/>
    <lineage>
        <taxon>Bacteria</taxon>
        <taxon>Pseudomonadati</taxon>
        <taxon>Pseudomonadota</taxon>
        <taxon>Betaproteobacteria</taxon>
        <taxon>Burkholderiales</taxon>
        <taxon>Burkholderiaceae</taxon>
        <taxon>Pandoraea</taxon>
    </lineage>
</organism>
<gene>
    <name evidence="3" type="ORF">PCE31106_03565</name>
</gene>
<dbReference type="SUPFAM" id="SSF50249">
    <property type="entry name" value="Nucleic acid-binding proteins"/>
    <property type="match status" value="1"/>
</dbReference>
<evidence type="ECO:0000256" key="1">
    <source>
        <dbReference type="ARBA" id="ARBA00023125"/>
    </source>
</evidence>
<dbReference type="Gene3D" id="2.40.50.140">
    <property type="entry name" value="Nucleic acid-binding proteins"/>
    <property type="match status" value="1"/>
</dbReference>
<accession>A0A5E4WZQ2</accession>
<sequence>MIDGLIGGKVYGTPAERKGQGGTAYVTAKVLAAGGDGESLFVNVIAFADDARAALLALDDGDSVALSGALTPKVWTDKNGETRPALDMVAHAVLTAYHVKCKRQAVQRESAPASGDHVEDDDR</sequence>
<dbReference type="EMBL" id="CABPSL010000015">
    <property type="protein sequence ID" value="VVE29506.1"/>
    <property type="molecule type" value="Genomic_DNA"/>
</dbReference>
<dbReference type="Pfam" id="PF00436">
    <property type="entry name" value="SSB"/>
    <property type="match status" value="1"/>
</dbReference>
<dbReference type="InterPro" id="IPR000424">
    <property type="entry name" value="Primosome_PriB/ssb"/>
</dbReference>
<protein>
    <submittedName>
        <fullName evidence="3">Single-stranded DNA-binding protein</fullName>
    </submittedName>
</protein>
<dbReference type="GO" id="GO:0003697">
    <property type="term" value="F:single-stranded DNA binding"/>
    <property type="evidence" value="ECO:0007669"/>
    <property type="project" value="InterPro"/>
</dbReference>
<keyword evidence="1 2" id="KW-0238">DNA-binding</keyword>
<dbReference type="PROSITE" id="PS50935">
    <property type="entry name" value="SSB"/>
    <property type="match status" value="1"/>
</dbReference>